<dbReference type="EMBL" id="CAJGYO010000007">
    <property type="protein sequence ID" value="CAD6247236.1"/>
    <property type="molecule type" value="Genomic_DNA"/>
</dbReference>
<dbReference type="PANTHER" id="PTHR34807:SF3">
    <property type="entry name" value="OS08G0270800 PROTEIN"/>
    <property type="match status" value="1"/>
</dbReference>
<evidence type="ECO:0000313" key="2">
    <source>
        <dbReference type="Proteomes" id="UP000604825"/>
    </source>
</evidence>
<gene>
    <name evidence="1" type="ORF">NCGR_LOCUS31450</name>
</gene>
<protein>
    <submittedName>
        <fullName evidence="1">Uncharacterized protein</fullName>
    </submittedName>
</protein>
<dbReference type="OrthoDB" id="993453at2759"/>
<dbReference type="AlphaFoldDB" id="A0A811PV44"/>
<sequence length="230" mass="25621">MATNKKTKVVLAQPAVGAPASRPPFFSRAPGSVRGAGDEAAYRASLRYRALLQDYQELIKETQAKKKRLHMERLRKQRLLAEVLFLRKRYKSMSENPSQTIVCRLRNPAMSSASWTAASAGDAQHQSVHAAGSSIRSQLVHRRHGGSPRASPVIDLNEACEPGYDEMEIEEHHGYRASLGFNKSKRYPMEGDAAAGPSQVRMPVFWDVQNPAGRSGKRKISWQDQLALRV</sequence>
<accession>A0A811PV44</accession>
<keyword evidence="2" id="KW-1185">Reference proteome</keyword>
<proteinExistence type="predicted"/>
<evidence type="ECO:0000313" key="1">
    <source>
        <dbReference type="EMBL" id="CAD6247236.1"/>
    </source>
</evidence>
<reference evidence="1" key="1">
    <citation type="submission" date="2020-10" db="EMBL/GenBank/DDBJ databases">
        <authorList>
            <person name="Han B."/>
            <person name="Lu T."/>
            <person name="Zhao Q."/>
            <person name="Huang X."/>
            <person name="Zhao Y."/>
        </authorList>
    </citation>
    <scope>NUCLEOTIDE SEQUENCE</scope>
</reference>
<comment type="caution">
    <text evidence="1">The sequence shown here is derived from an EMBL/GenBank/DDBJ whole genome shotgun (WGS) entry which is preliminary data.</text>
</comment>
<dbReference type="PANTHER" id="PTHR34807">
    <property type="entry name" value="OS08G0270800 PROTEIN"/>
    <property type="match status" value="1"/>
</dbReference>
<organism evidence="1 2">
    <name type="scientific">Miscanthus lutarioriparius</name>
    <dbReference type="NCBI Taxonomy" id="422564"/>
    <lineage>
        <taxon>Eukaryota</taxon>
        <taxon>Viridiplantae</taxon>
        <taxon>Streptophyta</taxon>
        <taxon>Embryophyta</taxon>
        <taxon>Tracheophyta</taxon>
        <taxon>Spermatophyta</taxon>
        <taxon>Magnoliopsida</taxon>
        <taxon>Liliopsida</taxon>
        <taxon>Poales</taxon>
        <taxon>Poaceae</taxon>
        <taxon>PACMAD clade</taxon>
        <taxon>Panicoideae</taxon>
        <taxon>Andropogonodae</taxon>
        <taxon>Andropogoneae</taxon>
        <taxon>Saccharinae</taxon>
        <taxon>Miscanthus</taxon>
    </lineage>
</organism>
<dbReference type="Proteomes" id="UP000604825">
    <property type="component" value="Unassembled WGS sequence"/>
</dbReference>
<name>A0A811PV44_9POAL</name>